<dbReference type="Proteomes" id="UP000239560">
    <property type="component" value="Unassembled WGS sequence"/>
</dbReference>
<keyword evidence="2" id="KW-0472">Membrane</keyword>
<feature type="region of interest" description="Disordered" evidence="1">
    <location>
        <begin position="97"/>
        <end position="167"/>
    </location>
</feature>
<dbReference type="EMBL" id="LCTV02000003">
    <property type="protein sequence ID" value="PRQ75796.1"/>
    <property type="molecule type" value="Genomic_DNA"/>
</dbReference>
<evidence type="ECO:0000313" key="4">
    <source>
        <dbReference type="Proteomes" id="UP000239560"/>
    </source>
</evidence>
<proteinExistence type="predicted"/>
<reference evidence="3 4" key="1">
    <citation type="journal article" date="2018" name="Elife">
        <title>Functional genomics of lipid metabolism in the oleaginous yeast Rhodosporidium toruloides.</title>
        <authorList>
            <person name="Coradetti S.T."/>
            <person name="Pinel D."/>
            <person name="Geiselman G."/>
            <person name="Ito M."/>
            <person name="Mondo S."/>
            <person name="Reilly M.C."/>
            <person name="Cheng Y.F."/>
            <person name="Bauer S."/>
            <person name="Grigoriev I."/>
            <person name="Gladden J.M."/>
            <person name="Simmons B.A."/>
            <person name="Brem R."/>
            <person name="Arkin A.P."/>
            <person name="Skerker J.M."/>
        </authorList>
    </citation>
    <scope>NUCLEOTIDE SEQUENCE [LARGE SCALE GENOMIC DNA]</scope>
    <source>
        <strain evidence="3 4">NBRC 0880</strain>
    </source>
</reference>
<feature type="compositionally biased region" description="Polar residues" evidence="1">
    <location>
        <begin position="99"/>
        <end position="108"/>
    </location>
</feature>
<keyword evidence="2" id="KW-0812">Transmembrane</keyword>
<evidence type="ECO:0000256" key="1">
    <source>
        <dbReference type="SAM" id="MobiDB-lite"/>
    </source>
</evidence>
<dbReference type="AlphaFoldDB" id="A0A2T0ACR1"/>
<name>A0A2T0ACR1_RHOTO</name>
<evidence type="ECO:0000256" key="2">
    <source>
        <dbReference type="SAM" id="Phobius"/>
    </source>
</evidence>
<keyword evidence="2" id="KW-1133">Transmembrane helix</keyword>
<organism evidence="3 4">
    <name type="scientific">Rhodotorula toruloides</name>
    <name type="common">Yeast</name>
    <name type="synonym">Rhodosporidium toruloides</name>
    <dbReference type="NCBI Taxonomy" id="5286"/>
    <lineage>
        <taxon>Eukaryota</taxon>
        <taxon>Fungi</taxon>
        <taxon>Dikarya</taxon>
        <taxon>Basidiomycota</taxon>
        <taxon>Pucciniomycotina</taxon>
        <taxon>Microbotryomycetes</taxon>
        <taxon>Sporidiobolales</taxon>
        <taxon>Sporidiobolaceae</taxon>
        <taxon>Rhodotorula</taxon>
    </lineage>
</organism>
<gene>
    <name evidence="3" type="ORF">AAT19DRAFT_12818</name>
</gene>
<evidence type="ECO:0000313" key="3">
    <source>
        <dbReference type="EMBL" id="PRQ75796.1"/>
    </source>
</evidence>
<sequence length="239" mass="26123">MHHQLRAHPRSTSSSPFRRGIVRMAGQGQQQRWRIGMCGLTSVVRLTQISLSSQKFLLSSPLILFPFILSCLLLPAASPPTRPAPCPIQLNPRLAPSPSLASHLQTRTFPPPPSLPYPSHTFAHNPKTSSDENKSSYPFSEAQSQTLSPPPLVPFSNRLAPSPRSAGLGNASADYEFRLSEGMCERCEDGGARGFFERRGREGGWEVILGFADLTSKGRARRARVRGVQERALTVASPA</sequence>
<protein>
    <submittedName>
        <fullName evidence="3">Uncharacterized protein</fullName>
    </submittedName>
</protein>
<feature type="transmembrane region" description="Helical" evidence="2">
    <location>
        <begin position="56"/>
        <end position="77"/>
    </location>
</feature>
<accession>A0A2T0ACR1</accession>
<comment type="caution">
    <text evidence="3">The sequence shown here is derived from an EMBL/GenBank/DDBJ whole genome shotgun (WGS) entry which is preliminary data.</text>
</comment>
<feature type="compositionally biased region" description="Polar residues" evidence="1">
    <location>
        <begin position="135"/>
        <end position="147"/>
    </location>
</feature>